<evidence type="ECO:0000256" key="2">
    <source>
        <dbReference type="ARBA" id="ARBA00022705"/>
    </source>
</evidence>
<dbReference type="NCBIfam" id="TIGR00611">
    <property type="entry name" value="recf"/>
    <property type="match status" value="1"/>
</dbReference>
<evidence type="ECO:0000256" key="4">
    <source>
        <dbReference type="ARBA" id="ARBA00022840"/>
    </source>
</evidence>
<keyword evidence="3 6" id="KW-0547">Nucleotide-binding</keyword>
<dbReference type="InterPro" id="IPR042174">
    <property type="entry name" value="RecF_2"/>
</dbReference>
<dbReference type="AlphaFoldDB" id="Q7UZT2"/>
<dbReference type="PROSITE" id="PS00617">
    <property type="entry name" value="RECF_1"/>
    <property type="match status" value="1"/>
</dbReference>
<keyword evidence="5 6" id="KW-0238">DNA-binding</keyword>
<dbReference type="EMBL" id="BX548174">
    <property type="protein sequence ID" value="CAE20032.1"/>
    <property type="molecule type" value="Genomic_DNA"/>
</dbReference>
<keyword evidence="2 6" id="KW-0235">DNA replication</keyword>
<keyword evidence="1 6" id="KW-0963">Cytoplasm</keyword>
<gene>
    <name evidence="6 8" type="primary">recF</name>
    <name evidence="8" type="ordered locus">PMM1573</name>
</gene>
<evidence type="ECO:0000256" key="6">
    <source>
        <dbReference type="HAMAP-Rule" id="MF_00365"/>
    </source>
</evidence>
<accession>Q7UZT2</accession>
<reference evidence="8 9" key="1">
    <citation type="journal article" date="2003" name="Nature">
        <title>Genome divergence in two Prochlorococcus ecotypes reflects oceanic niche differentiation.</title>
        <authorList>
            <person name="Rocap G."/>
            <person name="Larimer F.W."/>
            <person name="Lamerdin J.E."/>
            <person name="Malfatti S."/>
            <person name="Chain P."/>
            <person name="Ahlgren N.A."/>
            <person name="Arellano A."/>
            <person name="Coleman M."/>
            <person name="Hauser L."/>
            <person name="Hess W.R."/>
            <person name="Johnson Z.I."/>
            <person name="Land M.L."/>
            <person name="Lindell D."/>
            <person name="Post A.F."/>
            <person name="Regala W."/>
            <person name="Shah M."/>
            <person name="Shaw S.L."/>
            <person name="Steglich C."/>
            <person name="Sullivan M.B."/>
            <person name="Ting C.S."/>
            <person name="Tolonen A."/>
            <person name="Webb E.A."/>
            <person name="Zinser E.R."/>
            <person name="Chisholm S.W."/>
        </authorList>
    </citation>
    <scope>NUCLEOTIDE SEQUENCE [LARGE SCALE GENOMIC DNA]</scope>
    <source>
        <strain evidence="9">CCMP1986 / NIES-2087 / MED4</strain>
    </source>
</reference>
<keyword evidence="4 6" id="KW-0067">ATP-binding</keyword>
<keyword evidence="6 7" id="KW-0742">SOS response</keyword>
<keyword evidence="6 7" id="KW-0234">DNA repair</keyword>
<comment type="subcellular location">
    <subcellularLocation>
        <location evidence="6 7">Cytoplasm</location>
    </subcellularLocation>
</comment>
<dbReference type="GO" id="GO:0000731">
    <property type="term" value="P:DNA synthesis involved in DNA repair"/>
    <property type="evidence" value="ECO:0007669"/>
    <property type="project" value="TreeGrafter"/>
</dbReference>
<protein>
    <recommendedName>
        <fullName evidence="6 7">DNA replication and repair protein RecF</fullName>
    </recommendedName>
</protein>
<name>Q7UZT2_PROMP</name>
<evidence type="ECO:0000256" key="1">
    <source>
        <dbReference type="ARBA" id="ARBA00022490"/>
    </source>
</evidence>
<dbReference type="PANTHER" id="PTHR32182:SF0">
    <property type="entry name" value="DNA REPLICATION AND REPAIR PROTEIN RECF"/>
    <property type="match status" value="1"/>
</dbReference>
<dbReference type="STRING" id="59919.PMM1573"/>
<dbReference type="Proteomes" id="UP000001026">
    <property type="component" value="Chromosome"/>
</dbReference>
<dbReference type="InterPro" id="IPR001238">
    <property type="entry name" value="DNA-binding_RecF"/>
</dbReference>
<organism evidence="8 9">
    <name type="scientific">Prochlorococcus marinus subsp. pastoris (strain CCMP1986 / NIES-2087 / MED4)</name>
    <dbReference type="NCBI Taxonomy" id="59919"/>
    <lineage>
        <taxon>Bacteria</taxon>
        <taxon>Bacillati</taxon>
        <taxon>Cyanobacteriota</taxon>
        <taxon>Cyanophyceae</taxon>
        <taxon>Synechococcales</taxon>
        <taxon>Prochlorococcaceae</taxon>
        <taxon>Prochlorococcus</taxon>
    </lineage>
</organism>
<dbReference type="PROSITE" id="PS00618">
    <property type="entry name" value="RECF_2"/>
    <property type="match status" value="1"/>
</dbReference>
<dbReference type="PANTHER" id="PTHR32182">
    <property type="entry name" value="DNA REPLICATION AND REPAIR PROTEIN RECF"/>
    <property type="match status" value="1"/>
</dbReference>
<comment type="similarity">
    <text evidence="6 7">Belongs to the RecF family.</text>
</comment>
<evidence type="ECO:0000313" key="9">
    <source>
        <dbReference type="Proteomes" id="UP000001026"/>
    </source>
</evidence>
<dbReference type="HOGENOM" id="CLU_040267_0_1_3"/>
<dbReference type="Gene3D" id="1.20.1050.90">
    <property type="entry name" value="RecF/RecN/SMC, N-terminal domain"/>
    <property type="match status" value="1"/>
</dbReference>
<dbReference type="InterPro" id="IPR027417">
    <property type="entry name" value="P-loop_NTPase"/>
</dbReference>
<dbReference type="eggNOG" id="COG1195">
    <property type="taxonomic scope" value="Bacteria"/>
</dbReference>
<keyword evidence="6 7" id="KW-0227">DNA damage</keyword>
<evidence type="ECO:0000313" key="8">
    <source>
        <dbReference type="EMBL" id="CAE20032.1"/>
    </source>
</evidence>
<dbReference type="GO" id="GO:0009432">
    <property type="term" value="P:SOS response"/>
    <property type="evidence" value="ECO:0007669"/>
    <property type="project" value="UniProtKB-UniRule"/>
</dbReference>
<comment type="caution">
    <text evidence="6">Lacks conserved residue(s) required for the propagation of feature annotation.</text>
</comment>
<dbReference type="HAMAP" id="MF_00365">
    <property type="entry name" value="RecF"/>
    <property type="match status" value="1"/>
</dbReference>
<evidence type="ECO:0000256" key="3">
    <source>
        <dbReference type="ARBA" id="ARBA00022741"/>
    </source>
</evidence>
<dbReference type="InterPro" id="IPR018078">
    <property type="entry name" value="DNA-binding_RecF_CS"/>
</dbReference>
<dbReference type="GO" id="GO:0005524">
    <property type="term" value="F:ATP binding"/>
    <property type="evidence" value="ECO:0007669"/>
    <property type="project" value="UniProtKB-UniRule"/>
</dbReference>
<dbReference type="KEGG" id="pmm:PMM1573"/>
<dbReference type="GO" id="GO:0003697">
    <property type="term" value="F:single-stranded DNA binding"/>
    <property type="evidence" value="ECO:0007669"/>
    <property type="project" value="UniProtKB-UniRule"/>
</dbReference>
<dbReference type="GO" id="GO:0005737">
    <property type="term" value="C:cytoplasm"/>
    <property type="evidence" value="ECO:0007669"/>
    <property type="project" value="UniProtKB-SubCell"/>
</dbReference>
<evidence type="ECO:0000256" key="7">
    <source>
        <dbReference type="RuleBase" id="RU000578"/>
    </source>
</evidence>
<dbReference type="SUPFAM" id="SSF52540">
    <property type="entry name" value="P-loop containing nucleoside triphosphate hydrolases"/>
    <property type="match status" value="1"/>
</dbReference>
<dbReference type="GO" id="GO:0006260">
    <property type="term" value="P:DNA replication"/>
    <property type="evidence" value="ECO:0007669"/>
    <property type="project" value="UniProtKB-UniRule"/>
</dbReference>
<proteinExistence type="inferred from homology"/>
<evidence type="ECO:0000256" key="5">
    <source>
        <dbReference type="ARBA" id="ARBA00023125"/>
    </source>
</evidence>
<dbReference type="Gene3D" id="3.40.50.300">
    <property type="entry name" value="P-loop containing nucleotide triphosphate hydrolases"/>
    <property type="match status" value="1"/>
</dbReference>
<dbReference type="GO" id="GO:0006302">
    <property type="term" value="P:double-strand break repair"/>
    <property type="evidence" value="ECO:0007669"/>
    <property type="project" value="TreeGrafter"/>
</dbReference>
<sequence length="323" mass="37732">MESVEVLSQLKSNRALSDKDLIENDSDMAAIFGQIDFTDNLKVNLFRKGAKKIYVNDSLLKKQTEIQNYIRSVCFCSNDIYIVKSEPGFRRSWIDKVVSQLEPVYVELIHRFNRLLKQRTHFWRSESFQKDIYSEVIESFDIQMSLISTRIFRRRRRALSKIKPYVEYWHNHLSKSKEQIGINYLSGLENINQEEEEEVISKKILEQLQKQRPLEAVTGKCNFGPHRDDIEFLINNISIRKYGSSGQQRTFILALKMAELDLLRNMIDLPPILILDDVLAELDITRQNLLLNSVGKDSQCLISATHLDKFNKSFLSSSQMIYL</sequence>
<comment type="function">
    <text evidence="6 7">The RecF protein is involved in DNA metabolism; it is required for DNA replication and normal SOS inducibility. RecF binds preferentially to single-stranded, linear DNA. It also seems to bind ATP.</text>
</comment>